<evidence type="ECO:0000256" key="8">
    <source>
        <dbReference type="ARBA" id="ARBA00022989"/>
    </source>
</evidence>
<keyword evidence="6 11" id="KW-0812">Transmembrane</keyword>
<dbReference type="Proteomes" id="UP001169006">
    <property type="component" value="Unassembled WGS sequence"/>
</dbReference>
<evidence type="ECO:0000256" key="1">
    <source>
        <dbReference type="ARBA" id="ARBA00000085"/>
    </source>
</evidence>
<dbReference type="InterPro" id="IPR003660">
    <property type="entry name" value="HAMP_dom"/>
</dbReference>
<gene>
    <name evidence="14" type="ORF">Q2T52_22590</name>
</gene>
<dbReference type="Gene3D" id="6.10.340.10">
    <property type="match status" value="1"/>
</dbReference>
<dbReference type="Pfam" id="PF02518">
    <property type="entry name" value="HATPase_c"/>
    <property type="match status" value="1"/>
</dbReference>
<dbReference type="InterPro" id="IPR036097">
    <property type="entry name" value="HisK_dim/P_sf"/>
</dbReference>
<dbReference type="PANTHER" id="PTHR45436:SF5">
    <property type="entry name" value="SENSOR HISTIDINE KINASE TRCS"/>
    <property type="match status" value="1"/>
</dbReference>
<evidence type="ECO:0000259" key="13">
    <source>
        <dbReference type="PROSITE" id="PS50885"/>
    </source>
</evidence>
<proteinExistence type="predicted"/>
<dbReference type="CDD" id="cd06225">
    <property type="entry name" value="HAMP"/>
    <property type="match status" value="1"/>
</dbReference>
<accession>A0ABT8T3X2</accession>
<comment type="caution">
    <text evidence="14">The sequence shown here is derived from an EMBL/GenBank/DDBJ whole genome shotgun (WGS) entry which is preliminary data.</text>
</comment>
<dbReference type="Gene3D" id="3.30.565.10">
    <property type="entry name" value="Histidine kinase-like ATPase, C-terminal domain"/>
    <property type="match status" value="1"/>
</dbReference>
<reference evidence="14" key="1">
    <citation type="journal article" date="2015" name="Int. J. Syst. Evol. Microbiol.">
        <title>Rhizobium oryzicola sp. nov., potential plant-growth-promoting endophytic bacteria isolated from rice roots.</title>
        <authorList>
            <person name="Zhang X.X."/>
            <person name="Gao J.S."/>
            <person name="Cao Y.H."/>
            <person name="Sheirdil R.A."/>
            <person name="Wang X.C."/>
            <person name="Zhang L."/>
        </authorList>
    </citation>
    <scope>NUCLEOTIDE SEQUENCE</scope>
    <source>
        <strain evidence="14">05753</strain>
    </source>
</reference>
<dbReference type="Pfam" id="PF00512">
    <property type="entry name" value="HisKA"/>
    <property type="match status" value="1"/>
</dbReference>
<dbReference type="SUPFAM" id="SSF158472">
    <property type="entry name" value="HAMP domain-like"/>
    <property type="match status" value="1"/>
</dbReference>
<evidence type="ECO:0000256" key="5">
    <source>
        <dbReference type="ARBA" id="ARBA00022679"/>
    </source>
</evidence>
<protein>
    <recommendedName>
        <fullName evidence="3">histidine kinase</fullName>
        <ecNumber evidence="3">2.7.13.3</ecNumber>
    </recommendedName>
</protein>
<dbReference type="SMART" id="SM00387">
    <property type="entry name" value="HATPase_c"/>
    <property type="match status" value="1"/>
</dbReference>
<dbReference type="InterPro" id="IPR004358">
    <property type="entry name" value="Sig_transdc_His_kin-like_C"/>
</dbReference>
<evidence type="ECO:0000256" key="7">
    <source>
        <dbReference type="ARBA" id="ARBA00022777"/>
    </source>
</evidence>
<dbReference type="PRINTS" id="PR00344">
    <property type="entry name" value="BCTRLSENSOR"/>
</dbReference>
<dbReference type="PANTHER" id="PTHR45436">
    <property type="entry name" value="SENSOR HISTIDINE KINASE YKOH"/>
    <property type="match status" value="1"/>
</dbReference>
<dbReference type="CDD" id="cd00082">
    <property type="entry name" value="HisKA"/>
    <property type="match status" value="1"/>
</dbReference>
<keyword evidence="8 11" id="KW-1133">Transmembrane helix</keyword>
<dbReference type="RefSeq" id="WP_302079150.1">
    <property type="nucleotide sequence ID" value="NZ_JAUKWQ010000011.1"/>
</dbReference>
<keyword evidence="4" id="KW-0597">Phosphoprotein</keyword>
<dbReference type="InterPro" id="IPR005467">
    <property type="entry name" value="His_kinase_dom"/>
</dbReference>
<evidence type="ECO:0000313" key="15">
    <source>
        <dbReference type="Proteomes" id="UP001169006"/>
    </source>
</evidence>
<keyword evidence="5" id="KW-0808">Transferase</keyword>
<evidence type="ECO:0000256" key="11">
    <source>
        <dbReference type="SAM" id="Phobius"/>
    </source>
</evidence>
<keyword evidence="15" id="KW-1185">Reference proteome</keyword>
<dbReference type="EC" id="2.7.13.3" evidence="3"/>
<dbReference type="EMBL" id="JAUKWQ010000011">
    <property type="protein sequence ID" value="MDO1584886.1"/>
    <property type="molecule type" value="Genomic_DNA"/>
</dbReference>
<dbReference type="InterPro" id="IPR003661">
    <property type="entry name" value="HisK_dim/P_dom"/>
</dbReference>
<evidence type="ECO:0000256" key="4">
    <source>
        <dbReference type="ARBA" id="ARBA00022553"/>
    </source>
</evidence>
<evidence type="ECO:0000256" key="2">
    <source>
        <dbReference type="ARBA" id="ARBA00004370"/>
    </source>
</evidence>
<evidence type="ECO:0000256" key="6">
    <source>
        <dbReference type="ARBA" id="ARBA00022692"/>
    </source>
</evidence>
<keyword evidence="10 11" id="KW-0472">Membrane</keyword>
<evidence type="ECO:0000259" key="12">
    <source>
        <dbReference type="PROSITE" id="PS50109"/>
    </source>
</evidence>
<dbReference type="GO" id="GO:0016301">
    <property type="term" value="F:kinase activity"/>
    <property type="evidence" value="ECO:0007669"/>
    <property type="project" value="UniProtKB-KW"/>
</dbReference>
<dbReference type="InterPro" id="IPR050428">
    <property type="entry name" value="TCS_sensor_his_kinase"/>
</dbReference>
<dbReference type="SMART" id="SM00388">
    <property type="entry name" value="HisKA"/>
    <property type="match status" value="1"/>
</dbReference>
<keyword evidence="7 14" id="KW-0418">Kinase</keyword>
<dbReference type="InterPro" id="IPR036890">
    <property type="entry name" value="HATPase_C_sf"/>
</dbReference>
<dbReference type="PROSITE" id="PS50109">
    <property type="entry name" value="HIS_KIN"/>
    <property type="match status" value="1"/>
</dbReference>
<evidence type="ECO:0000256" key="10">
    <source>
        <dbReference type="ARBA" id="ARBA00023136"/>
    </source>
</evidence>
<organism evidence="14 15">
    <name type="scientific">Rhizobium oryzicola</name>
    <dbReference type="NCBI Taxonomy" id="1232668"/>
    <lineage>
        <taxon>Bacteria</taxon>
        <taxon>Pseudomonadati</taxon>
        <taxon>Pseudomonadota</taxon>
        <taxon>Alphaproteobacteria</taxon>
        <taxon>Hyphomicrobiales</taxon>
        <taxon>Rhizobiaceae</taxon>
        <taxon>Rhizobium/Agrobacterium group</taxon>
        <taxon>Rhizobium</taxon>
    </lineage>
</organism>
<evidence type="ECO:0000256" key="3">
    <source>
        <dbReference type="ARBA" id="ARBA00012438"/>
    </source>
</evidence>
<feature type="transmembrane region" description="Helical" evidence="11">
    <location>
        <begin position="54"/>
        <end position="73"/>
    </location>
</feature>
<keyword evidence="9" id="KW-0902">Two-component regulatory system</keyword>
<dbReference type="Gene3D" id="1.10.287.130">
    <property type="match status" value="1"/>
</dbReference>
<comment type="catalytic activity">
    <reaction evidence="1">
        <text>ATP + protein L-histidine = ADP + protein N-phospho-L-histidine.</text>
        <dbReference type="EC" id="2.7.13.3"/>
    </reaction>
</comment>
<evidence type="ECO:0000256" key="9">
    <source>
        <dbReference type="ARBA" id="ARBA00023012"/>
    </source>
</evidence>
<feature type="domain" description="HAMP" evidence="13">
    <location>
        <begin position="77"/>
        <end position="131"/>
    </location>
</feature>
<comment type="subcellular location">
    <subcellularLocation>
        <location evidence="2">Membrane</location>
    </subcellularLocation>
</comment>
<dbReference type="SMART" id="SM00304">
    <property type="entry name" value="HAMP"/>
    <property type="match status" value="1"/>
</dbReference>
<feature type="domain" description="Histidine kinase" evidence="12">
    <location>
        <begin position="139"/>
        <end position="351"/>
    </location>
</feature>
<dbReference type="PROSITE" id="PS50885">
    <property type="entry name" value="HAMP"/>
    <property type="match status" value="1"/>
</dbReference>
<feature type="transmembrane region" description="Helical" evidence="11">
    <location>
        <begin position="12"/>
        <end position="34"/>
    </location>
</feature>
<name>A0ABT8T3X2_9HYPH</name>
<sequence>MSNTLNTHIVRAMVGLTLVAFAVMYFGFMAYYFFIYEWLYPDAVFDEKWQTSDFVLLAVILSTGVITASFVGWRMAQQIVRPLKSVAGAARLISEGDFSARAETVGTAFGEAKSLIHDFNSMAERLQKAEAEIKYSNSSIAHELRTPLTILRGRLQGLLDGAFQPTPELYNRLIVHVDDLSTIVEELRTLALTNVGQLALDLSEVDLPLEVASVLASVEEDLRQAGIKIHTDLEDAQTHADRTRIRQAILAMVDNCRRYAPGSIVSLKTGKTADYLFVRCSDTGPGLPAENREKAFERFWRADDSRTRSRGGSGLGLSIVRGIARAHGGEALIVDHDGPGFSVELRLPQHHAVDRDKGRPDV</sequence>
<evidence type="ECO:0000313" key="14">
    <source>
        <dbReference type="EMBL" id="MDO1584886.1"/>
    </source>
</evidence>
<dbReference type="SUPFAM" id="SSF55874">
    <property type="entry name" value="ATPase domain of HSP90 chaperone/DNA topoisomerase II/histidine kinase"/>
    <property type="match status" value="1"/>
</dbReference>
<dbReference type="InterPro" id="IPR003594">
    <property type="entry name" value="HATPase_dom"/>
</dbReference>
<dbReference type="SUPFAM" id="SSF47384">
    <property type="entry name" value="Homodimeric domain of signal transducing histidine kinase"/>
    <property type="match status" value="1"/>
</dbReference>
<reference evidence="14" key="2">
    <citation type="submission" date="2023-07" db="EMBL/GenBank/DDBJ databases">
        <authorList>
            <person name="Sun H."/>
        </authorList>
    </citation>
    <scope>NUCLEOTIDE SEQUENCE</scope>
    <source>
        <strain evidence="14">05753</strain>
    </source>
</reference>
<dbReference type="Pfam" id="PF00672">
    <property type="entry name" value="HAMP"/>
    <property type="match status" value="1"/>
</dbReference>